<dbReference type="EMBL" id="GBXM01045939">
    <property type="protein sequence ID" value="JAH62638.1"/>
    <property type="molecule type" value="Transcribed_RNA"/>
</dbReference>
<reference evidence="1" key="2">
    <citation type="journal article" date="2015" name="Fish Shellfish Immunol.">
        <title>Early steps in the European eel (Anguilla anguilla)-Vibrio vulnificus interaction in the gills: Role of the RtxA13 toxin.</title>
        <authorList>
            <person name="Callol A."/>
            <person name="Pajuelo D."/>
            <person name="Ebbesson L."/>
            <person name="Teles M."/>
            <person name="MacKenzie S."/>
            <person name="Amaro C."/>
        </authorList>
    </citation>
    <scope>NUCLEOTIDE SEQUENCE</scope>
</reference>
<evidence type="ECO:0000313" key="1">
    <source>
        <dbReference type="EMBL" id="JAH62638.1"/>
    </source>
</evidence>
<organism evidence="1">
    <name type="scientific">Anguilla anguilla</name>
    <name type="common">European freshwater eel</name>
    <name type="synonym">Muraena anguilla</name>
    <dbReference type="NCBI Taxonomy" id="7936"/>
    <lineage>
        <taxon>Eukaryota</taxon>
        <taxon>Metazoa</taxon>
        <taxon>Chordata</taxon>
        <taxon>Craniata</taxon>
        <taxon>Vertebrata</taxon>
        <taxon>Euteleostomi</taxon>
        <taxon>Actinopterygii</taxon>
        <taxon>Neopterygii</taxon>
        <taxon>Teleostei</taxon>
        <taxon>Anguilliformes</taxon>
        <taxon>Anguillidae</taxon>
        <taxon>Anguilla</taxon>
    </lineage>
</organism>
<sequence length="33" mass="3671">MAELNKKICCVWHGVLCTVCDQVLSVQICVYTA</sequence>
<protein>
    <submittedName>
        <fullName evidence="1">Uncharacterized protein</fullName>
    </submittedName>
</protein>
<reference evidence="1" key="1">
    <citation type="submission" date="2014-11" db="EMBL/GenBank/DDBJ databases">
        <authorList>
            <person name="Amaro Gonzalez C."/>
        </authorList>
    </citation>
    <scope>NUCLEOTIDE SEQUENCE</scope>
</reference>
<accession>A0A0E9UCE9</accession>
<name>A0A0E9UCE9_ANGAN</name>
<dbReference type="AlphaFoldDB" id="A0A0E9UCE9"/>
<proteinExistence type="predicted"/>